<dbReference type="PROSITE" id="PS50043">
    <property type="entry name" value="HTH_LUXR_2"/>
    <property type="match status" value="1"/>
</dbReference>
<organism evidence="2 3">
    <name type="scientific">Streptomyces fructofermentans</name>
    <dbReference type="NCBI Taxonomy" id="152141"/>
    <lineage>
        <taxon>Bacteria</taxon>
        <taxon>Bacillati</taxon>
        <taxon>Actinomycetota</taxon>
        <taxon>Actinomycetes</taxon>
        <taxon>Kitasatosporales</taxon>
        <taxon>Streptomycetaceae</taxon>
        <taxon>Streptomyces</taxon>
    </lineage>
</organism>
<dbReference type="AlphaFoldDB" id="A0A918K1E9"/>
<dbReference type="InterPro" id="IPR036388">
    <property type="entry name" value="WH-like_DNA-bd_sf"/>
</dbReference>
<dbReference type="GO" id="GO:0006355">
    <property type="term" value="P:regulation of DNA-templated transcription"/>
    <property type="evidence" value="ECO:0007669"/>
    <property type="project" value="InterPro"/>
</dbReference>
<dbReference type="RefSeq" id="WP_229916019.1">
    <property type="nucleotide sequence ID" value="NZ_BMWD01000002.1"/>
</dbReference>
<name>A0A918K1E9_9ACTN</name>
<keyword evidence="3" id="KW-1185">Reference proteome</keyword>
<dbReference type="SUPFAM" id="SSF46894">
    <property type="entry name" value="C-terminal effector domain of the bipartite response regulators"/>
    <property type="match status" value="1"/>
</dbReference>
<dbReference type="EMBL" id="BMWD01000002">
    <property type="protein sequence ID" value="GGX43946.1"/>
    <property type="molecule type" value="Genomic_DNA"/>
</dbReference>
<dbReference type="InterPro" id="IPR016032">
    <property type="entry name" value="Sig_transdc_resp-reg_C-effctor"/>
</dbReference>
<feature type="domain" description="HTH luxR-type" evidence="1">
    <location>
        <begin position="230"/>
        <end position="295"/>
    </location>
</feature>
<gene>
    <name evidence="2" type="ORF">GCM10010515_08510</name>
</gene>
<dbReference type="PANTHER" id="PTHR34293">
    <property type="entry name" value="HTH-TYPE TRANSCRIPTIONAL REGULATOR TRMBL2"/>
    <property type="match status" value="1"/>
</dbReference>
<protein>
    <recommendedName>
        <fullName evidence="1">HTH luxR-type domain-containing protein</fullName>
    </recommendedName>
</protein>
<evidence type="ECO:0000259" key="1">
    <source>
        <dbReference type="PROSITE" id="PS50043"/>
    </source>
</evidence>
<dbReference type="SMART" id="SM00421">
    <property type="entry name" value="HTH_LUXR"/>
    <property type="match status" value="1"/>
</dbReference>
<sequence length="307" mass="33548">MTGLTEESLRVQLDRLSELALVRRSDEDPNMLHAIGPGMAMKLIVAHQEARLAAERKRTEDVRLAAEKLVAEFAEPVVGNVGSTEQVYGIDEIRDRIRLLCHDVRSDVMSFAPAGAQSMANMDAAKPQDAELLARGVKMRTLYLDSLRNSQQTVAYATWLTSLGGEVRTIATLPVRLLIVDRTTAVLPMDGEASAAGALFLRGSGILAALCELFDSVWERATPLGSGRDKERDERDLTATESQYLRLLSLGHTDEAIAKRLGVSPRTARRTAAELMERLDARSRFQAGAEAARRGWITPADAAPARS</sequence>
<dbReference type="Gene3D" id="1.10.10.10">
    <property type="entry name" value="Winged helix-like DNA-binding domain superfamily/Winged helix DNA-binding domain"/>
    <property type="match status" value="1"/>
</dbReference>
<evidence type="ECO:0000313" key="3">
    <source>
        <dbReference type="Proteomes" id="UP000645555"/>
    </source>
</evidence>
<reference evidence="2" key="1">
    <citation type="journal article" date="2014" name="Int. J. Syst. Evol. Microbiol.">
        <title>Complete genome sequence of Corynebacterium casei LMG S-19264T (=DSM 44701T), isolated from a smear-ripened cheese.</title>
        <authorList>
            <consortium name="US DOE Joint Genome Institute (JGI-PGF)"/>
            <person name="Walter F."/>
            <person name="Albersmeier A."/>
            <person name="Kalinowski J."/>
            <person name="Ruckert C."/>
        </authorList>
    </citation>
    <scope>NUCLEOTIDE SEQUENCE</scope>
    <source>
        <strain evidence="2">JCM 4956</strain>
    </source>
</reference>
<dbReference type="InterPro" id="IPR051797">
    <property type="entry name" value="TrmB-like"/>
</dbReference>
<accession>A0A918K1E9</accession>
<dbReference type="PANTHER" id="PTHR34293:SF1">
    <property type="entry name" value="HTH-TYPE TRANSCRIPTIONAL REGULATOR TRMBL2"/>
    <property type="match status" value="1"/>
</dbReference>
<dbReference type="GO" id="GO:0003677">
    <property type="term" value="F:DNA binding"/>
    <property type="evidence" value="ECO:0007669"/>
    <property type="project" value="InterPro"/>
</dbReference>
<dbReference type="InterPro" id="IPR000792">
    <property type="entry name" value="Tscrpt_reg_LuxR_C"/>
</dbReference>
<dbReference type="CDD" id="cd06170">
    <property type="entry name" value="LuxR_C_like"/>
    <property type="match status" value="1"/>
</dbReference>
<comment type="caution">
    <text evidence="2">The sequence shown here is derived from an EMBL/GenBank/DDBJ whole genome shotgun (WGS) entry which is preliminary data.</text>
</comment>
<proteinExistence type="predicted"/>
<dbReference type="Proteomes" id="UP000645555">
    <property type="component" value="Unassembled WGS sequence"/>
</dbReference>
<reference evidence="2" key="2">
    <citation type="submission" date="2020-09" db="EMBL/GenBank/DDBJ databases">
        <authorList>
            <person name="Sun Q."/>
            <person name="Ohkuma M."/>
        </authorList>
    </citation>
    <scope>NUCLEOTIDE SEQUENCE</scope>
    <source>
        <strain evidence="2">JCM 4956</strain>
    </source>
</reference>
<evidence type="ECO:0000313" key="2">
    <source>
        <dbReference type="EMBL" id="GGX43946.1"/>
    </source>
</evidence>
<dbReference type="Pfam" id="PF00196">
    <property type="entry name" value="GerE"/>
    <property type="match status" value="1"/>
</dbReference>